<dbReference type="AlphaFoldDB" id="A0A8H6FDP6"/>
<proteinExistence type="predicted"/>
<dbReference type="RefSeq" id="XP_037158268.1">
    <property type="nucleotide sequence ID" value="XM_037314839.1"/>
</dbReference>
<feature type="region of interest" description="Disordered" evidence="1">
    <location>
        <begin position="1"/>
        <end position="51"/>
    </location>
</feature>
<dbReference type="EMBL" id="JACCJC010000117">
    <property type="protein sequence ID" value="KAF6224570.1"/>
    <property type="molecule type" value="Genomic_DNA"/>
</dbReference>
<feature type="compositionally biased region" description="Basic and acidic residues" evidence="1">
    <location>
        <begin position="361"/>
        <end position="375"/>
    </location>
</feature>
<organism evidence="2 3">
    <name type="scientific">Letharia columbiana</name>
    <dbReference type="NCBI Taxonomy" id="112416"/>
    <lineage>
        <taxon>Eukaryota</taxon>
        <taxon>Fungi</taxon>
        <taxon>Dikarya</taxon>
        <taxon>Ascomycota</taxon>
        <taxon>Pezizomycotina</taxon>
        <taxon>Lecanoromycetes</taxon>
        <taxon>OSLEUM clade</taxon>
        <taxon>Lecanoromycetidae</taxon>
        <taxon>Lecanorales</taxon>
        <taxon>Lecanorineae</taxon>
        <taxon>Parmeliaceae</taxon>
        <taxon>Letharia</taxon>
    </lineage>
</organism>
<feature type="compositionally biased region" description="Pro residues" evidence="1">
    <location>
        <begin position="35"/>
        <end position="45"/>
    </location>
</feature>
<accession>A0A8H6FDP6</accession>
<name>A0A8H6FDP6_9LECA</name>
<sequence length="407" mass="44666">MLFYEELGRHTPPPPPYSLSKRRTTKVKLENEASQPPPPPPPPPYLSSTPKPDCTIPSIDELWRQAVVSDGPYLARQGNAIPFPLVPLQRSATQVFDSEQCFGDSQRDLNCNWTCPGIPAHPVEPRWTPVGILGYPGPPLGGAMAPLPEYPLESGGHSVPRSFVFSPRTGIGPDHQKWTSQSPSTVSLGHNVVCHATQPPIHTLATRSMMDQKPLYTFRKQSSRDIASLANITTTDVTGSFGPSETMYSLSALPSQQAVEKRAKLTTRPTPQEFDAVRKVSDVKSPPDANQRSSSDGDASEGDGESARVAKVVKGQDNAFPTRFKPDPRPSKDRTTSQRPDRVHHVSQSSHRRPSASARFEPYKRRQSKVAEKMKQRQGGSAEKGYAQSLQMQSGLDMNEGEGEETE</sequence>
<dbReference type="GeneID" id="59294642"/>
<evidence type="ECO:0000313" key="3">
    <source>
        <dbReference type="Proteomes" id="UP000578531"/>
    </source>
</evidence>
<protein>
    <submittedName>
        <fullName evidence="2">Uncharacterized protein</fullName>
    </submittedName>
</protein>
<gene>
    <name evidence="2" type="ORF">HO173_013010</name>
</gene>
<feature type="compositionally biased region" description="Basic and acidic residues" evidence="1">
    <location>
        <begin position="324"/>
        <end position="344"/>
    </location>
</feature>
<evidence type="ECO:0000313" key="2">
    <source>
        <dbReference type="EMBL" id="KAF6224570.1"/>
    </source>
</evidence>
<feature type="region of interest" description="Disordered" evidence="1">
    <location>
        <begin position="260"/>
        <end position="407"/>
    </location>
</feature>
<keyword evidence="3" id="KW-1185">Reference proteome</keyword>
<dbReference type="OrthoDB" id="5392339at2759"/>
<dbReference type="Proteomes" id="UP000578531">
    <property type="component" value="Unassembled WGS sequence"/>
</dbReference>
<reference evidence="2 3" key="1">
    <citation type="journal article" date="2020" name="Genomics">
        <title>Complete, high-quality genomes from long-read metagenomic sequencing of two wolf lichen thalli reveals enigmatic genome architecture.</title>
        <authorList>
            <person name="McKenzie S.K."/>
            <person name="Walston R.F."/>
            <person name="Allen J.L."/>
        </authorList>
    </citation>
    <scope>NUCLEOTIDE SEQUENCE [LARGE SCALE GENOMIC DNA]</scope>
    <source>
        <strain evidence="2">WasteWater2</strain>
    </source>
</reference>
<comment type="caution">
    <text evidence="2">The sequence shown here is derived from an EMBL/GenBank/DDBJ whole genome shotgun (WGS) entry which is preliminary data.</text>
</comment>
<evidence type="ECO:0000256" key="1">
    <source>
        <dbReference type="SAM" id="MobiDB-lite"/>
    </source>
</evidence>